<dbReference type="Gene3D" id="3.90.930.50">
    <property type="match status" value="1"/>
</dbReference>
<evidence type="ECO:0000259" key="1">
    <source>
        <dbReference type="Pfam" id="PF09836"/>
    </source>
</evidence>
<evidence type="ECO:0000313" key="3">
    <source>
        <dbReference type="EMBL" id="OUL58354.1"/>
    </source>
</evidence>
<dbReference type="InterPro" id="IPR018640">
    <property type="entry name" value="DUF2063"/>
</dbReference>
<dbReference type="AlphaFoldDB" id="A0A244CRY0"/>
<dbReference type="Gene3D" id="1.10.150.690">
    <property type="entry name" value="DUF2063"/>
    <property type="match status" value="1"/>
</dbReference>
<dbReference type="EMBL" id="MWPV01000002">
    <property type="protein sequence ID" value="OUL58354.1"/>
    <property type="molecule type" value="Genomic_DNA"/>
</dbReference>
<dbReference type="InterPro" id="IPR054098">
    <property type="entry name" value="NGO1945-like_C"/>
</dbReference>
<evidence type="ECO:0000259" key="2">
    <source>
        <dbReference type="Pfam" id="PF22106"/>
    </source>
</evidence>
<accession>A0A244CRY0</accession>
<proteinExistence type="predicted"/>
<keyword evidence="4" id="KW-1185">Reference proteome</keyword>
<feature type="domain" description="Putative DNA-binding" evidence="1">
    <location>
        <begin position="7"/>
        <end position="92"/>
    </location>
</feature>
<feature type="domain" description="NGO1945-like C-terminal" evidence="2">
    <location>
        <begin position="144"/>
        <end position="239"/>
    </location>
</feature>
<evidence type="ECO:0000313" key="4">
    <source>
        <dbReference type="Proteomes" id="UP000194841"/>
    </source>
</evidence>
<sequence>MNNFQRTQQQFMAHIRDPINHEAPDGIEDRRMAIYRDLFFNNIEGFISSGFPVLKSLYSQEQWIALVRLFFKNHHCESPYFLHIAQEFLDFLSQSYQPTDNDPPYLLELAHYEWVELALSIEDEDLTEKQLQENNIAKEPLCLSHLAWNLSYQYPVQFISEDNSNPDIVEQGNYIVVYRDEQDEIQFIAINVMTALLLQIIEQEPGLLLEQVVSRVHHQVAHLSFEVILQGAQTIINDLGARKIIVTR</sequence>
<name>A0A244CRY0_PSEDV</name>
<dbReference type="InterPro" id="IPR044922">
    <property type="entry name" value="DUF2063_N_sf"/>
</dbReference>
<dbReference type="Pfam" id="PF09836">
    <property type="entry name" value="DUF2063"/>
    <property type="match status" value="1"/>
</dbReference>
<protein>
    <submittedName>
        <fullName evidence="3">DUF2063 domain-containing protein</fullName>
    </submittedName>
</protein>
<dbReference type="Proteomes" id="UP000194841">
    <property type="component" value="Unassembled WGS sequence"/>
</dbReference>
<comment type="caution">
    <text evidence="3">The sequence shown here is derived from an EMBL/GenBank/DDBJ whole genome shotgun (WGS) entry which is preliminary data.</text>
</comment>
<dbReference type="Pfam" id="PF22106">
    <property type="entry name" value="NGO1945_C"/>
    <property type="match status" value="1"/>
</dbReference>
<dbReference type="OrthoDB" id="4146344at2"/>
<reference evidence="3 4" key="1">
    <citation type="submission" date="2017-02" db="EMBL/GenBank/DDBJ databases">
        <title>Pseudoalteromonas ulvae TC14 Genome.</title>
        <authorList>
            <person name="Molmeret M."/>
        </authorList>
    </citation>
    <scope>NUCLEOTIDE SEQUENCE [LARGE SCALE GENOMIC DNA]</scope>
    <source>
        <strain evidence="3">TC14</strain>
    </source>
</reference>
<organism evidence="3 4">
    <name type="scientific">Pseudoalteromonas ulvae</name>
    <dbReference type="NCBI Taxonomy" id="107327"/>
    <lineage>
        <taxon>Bacteria</taxon>
        <taxon>Pseudomonadati</taxon>
        <taxon>Pseudomonadota</taxon>
        <taxon>Gammaproteobacteria</taxon>
        <taxon>Alteromonadales</taxon>
        <taxon>Pseudoalteromonadaceae</taxon>
        <taxon>Pseudoalteromonas</taxon>
    </lineage>
</organism>
<gene>
    <name evidence="3" type="ORF">B1199_08455</name>
</gene>
<dbReference type="RefSeq" id="WP_086743660.1">
    <property type="nucleotide sequence ID" value="NZ_MWPV01000002.1"/>
</dbReference>